<evidence type="ECO:0000313" key="3">
    <source>
        <dbReference type="Proteomes" id="UP000188532"/>
    </source>
</evidence>
<protein>
    <submittedName>
        <fullName evidence="2">Putative membrane protein</fullName>
    </submittedName>
</protein>
<feature type="transmembrane region" description="Helical" evidence="1">
    <location>
        <begin position="115"/>
        <end position="133"/>
    </location>
</feature>
<evidence type="ECO:0000313" key="2">
    <source>
        <dbReference type="EMBL" id="OOK65162.1"/>
    </source>
</evidence>
<dbReference type="AlphaFoldDB" id="A0A1V3WE77"/>
<feature type="transmembrane region" description="Helical" evidence="1">
    <location>
        <begin position="30"/>
        <end position="52"/>
    </location>
</feature>
<keyword evidence="1" id="KW-0812">Transmembrane</keyword>
<organism evidence="2 3">
    <name type="scientific">Mycobacterium kansasii</name>
    <dbReference type="NCBI Taxonomy" id="1768"/>
    <lineage>
        <taxon>Bacteria</taxon>
        <taxon>Bacillati</taxon>
        <taxon>Actinomycetota</taxon>
        <taxon>Actinomycetes</taxon>
        <taxon>Mycobacteriales</taxon>
        <taxon>Mycobacteriaceae</taxon>
        <taxon>Mycobacterium</taxon>
    </lineage>
</organism>
<name>A0A1V3WE77_MYCKA</name>
<evidence type="ECO:0000256" key="1">
    <source>
        <dbReference type="SAM" id="Phobius"/>
    </source>
</evidence>
<dbReference type="Proteomes" id="UP000188532">
    <property type="component" value="Unassembled WGS sequence"/>
</dbReference>
<feature type="transmembrane region" description="Helical" evidence="1">
    <location>
        <begin position="195"/>
        <end position="215"/>
    </location>
</feature>
<keyword evidence="1" id="KW-1133">Transmembrane helix</keyword>
<proteinExistence type="predicted"/>
<dbReference type="EMBL" id="MVBN01000011">
    <property type="protein sequence ID" value="OOK65162.1"/>
    <property type="molecule type" value="Genomic_DNA"/>
</dbReference>
<comment type="caution">
    <text evidence="2">The sequence shown here is derived from an EMBL/GenBank/DDBJ whole genome shotgun (WGS) entry which is preliminary data.</text>
</comment>
<accession>A0A1V3WE77</accession>
<sequence>MRWLIGAAVTAATLAAIASLLYPRFFTTTGALWGSLAIAGFSTIISASMLYAQAPIHQRLAAPLTGLDNEQRTETSNALRRGEIPADSRALTAAITMGTLALTSRRRQLRGATKFVWVVPVLFTVSAFLAFASNDIRHGVFSIGFALYFATYYTWLGYRQRRLTQHVESLRAAARNRGIPIQIEDSVSVPTRRMWALATLLIVVGLTTGAMAYLADRPDPDCRAANAAIDLNYHADLARWTEATSAGDLARYQAWSDQLHSYAQQAPNGAIRDHLRRMADLSARAVSLLQDIASNEASSAAADVITKQKIAYLNTITQMLDEQKGLPAICYSHS</sequence>
<gene>
    <name evidence="2" type="ORF">BZL29_7910</name>
</gene>
<reference evidence="2 3" key="1">
    <citation type="submission" date="2017-02" db="EMBL/GenBank/DDBJ databases">
        <title>Complete genome sequences of Mycobacterium kansasii strains isolated from rhesus macaques.</title>
        <authorList>
            <person name="Panda A."/>
            <person name="Nagaraj S."/>
            <person name="Zhao X."/>
            <person name="Tettelin H."/>
            <person name="Detolla L.J."/>
        </authorList>
    </citation>
    <scope>NUCLEOTIDE SEQUENCE [LARGE SCALE GENOMIC DNA]</scope>
    <source>
        <strain evidence="2 3">11-3469</strain>
    </source>
</reference>
<keyword evidence="1" id="KW-0472">Membrane</keyword>
<feature type="transmembrane region" description="Helical" evidence="1">
    <location>
        <begin position="139"/>
        <end position="158"/>
    </location>
</feature>